<dbReference type="EMBL" id="JBHUKR010000007">
    <property type="protein sequence ID" value="MFD2418488.1"/>
    <property type="molecule type" value="Genomic_DNA"/>
</dbReference>
<dbReference type="RefSeq" id="WP_378266422.1">
    <property type="nucleotide sequence ID" value="NZ_JBHUKR010000007.1"/>
</dbReference>
<keyword evidence="2" id="KW-0378">Hydrolase</keyword>
<dbReference type="InterPro" id="IPR000639">
    <property type="entry name" value="Epox_hydrolase-like"/>
</dbReference>
<dbReference type="PRINTS" id="PR00412">
    <property type="entry name" value="EPOXHYDRLASE"/>
</dbReference>
<dbReference type="GO" id="GO:0016787">
    <property type="term" value="F:hydrolase activity"/>
    <property type="evidence" value="ECO:0007669"/>
    <property type="project" value="UniProtKB-KW"/>
</dbReference>
<gene>
    <name evidence="2" type="ORF">ACFSXZ_19365</name>
</gene>
<evidence type="ECO:0000259" key="1">
    <source>
        <dbReference type="Pfam" id="PF00561"/>
    </source>
</evidence>
<evidence type="ECO:0000313" key="3">
    <source>
        <dbReference type="Proteomes" id="UP001597417"/>
    </source>
</evidence>
<dbReference type="PRINTS" id="PR00111">
    <property type="entry name" value="ABHYDROLASE"/>
</dbReference>
<feature type="domain" description="AB hydrolase-1" evidence="1">
    <location>
        <begin position="30"/>
        <end position="270"/>
    </location>
</feature>
<protein>
    <submittedName>
        <fullName evidence="2">Alpha/beta fold hydrolase</fullName>
    </submittedName>
</protein>
<name>A0ABW5FTZ3_9PSEU</name>
<evidence type="ECO:0000313" key="2">
    <source>
        <dbReference type="EMBL" id="MFD2418488.1"/>
    </source>
</evidence>
<organism evidence="2 3">
    <name type="scientific">Amycolatopsis pigmentata</name>
    <dbReference type="NCBI Taxonomy" id="450801"/>
    <lineage>
        <taxon>Bacteria</taxon>
        <taxon>Bacillati</taxon>
        <taxon>Actinomycetota</taxon>
        <taxon>Actinomycetes</taxon>
        <taxon>Pseudonocardiales</taxon>
        <taxon>Pseudonocardiaceae</taxon>
        <taxon>Amycolatopsis</taxon>
    </lineage>
</organism>
<dbReference type="Proteomes" id="UP001597417">
    <property type="component" value="Unassembled WGS sequence"/>
</dbReference>
<dbReference type="PANTHER" id="PTHR43798">
    <property type="entry name" value="MONOACYLGLYCEROL LIPASE"/>
    <property type="match status" value="1"/>
</dbReference>
<sequence length="288" mass="31846">MTRSETLGTRRRIALPQGEIQYFESGTGRPVVFVHGLLTNAELWRAVVPGVAAAGNRCIAPDWPLGGHSSPMRADADLTPSGQADVIASFLEALDLRGVVLVANDTGGAIIQLLLARYPERVERVVLTPSDCFENFFPPMFAPLTALARVPGSMWPLAALTRIKALHRLPIMFGLVAKRPIPEEVAEAYLSPFQRSGGVRRDLRKFLRAVDRNLTIAAAEKLRDFHRPVLLVWASEDKLFPMKFGRRLADLLPEARLVEVSDSYTFIPEDQPEVLTRHIVEFASAMAS</sequence>
<dbReference type="InterPro" id="IPR050266">
    <property type="entry name" value="AB_hydrolase_sf"/>
</dbReference>
<accession>A0ABW5FTZ3</accession>
<comment type="caution">
    <text evidence="2">The sequence shown here is derived from an EMBL/GenBank/DDBJ whole genome shotgun (WGS) entry which is preliminary data.</text>
</comment>
<dbReference type="Gene3D" id="3.40.50.1820">
    <property type="entry name" value="alpha/beta hydrolase"/>
    <property type="match status" value="1"/>
</dbReference>
<keyword evidence="3" id="KW-1185">Reference proteome</keyword>
<dbReference type="InterPro" id="IPR000073">
    <property type="entry name" value="AB_hydrolase_1"/>
</dbReference>
<proteinExistence type="predicted"/>
<dbReference type="Pfam" id="PF00561">
    <property type="entry name" value="Abhydrolase_1"/>
    <property type="match status" value="1"/>
</dbReference>
<dbReference type="InterPro" id="IPR029058">
    <property type="entry name" value="AB_hydrolase_fold"/>
</dbReference>
<reference evidence="3" key="1">
    <citation type="journal article" date="2019" name="Int. J. Syst. Evol. Microbiol.">
        <title>The Global Catalogue of Microorganisms (GCM) 10K type strain sequencing project: providing services to taxonomists for standard genome sequencing and annotation.</title>
        <authorList>
            <consortium name="The Broad Institute Genomics Platform"/>
            <consortium name="The Broad Institute Genome Sequencing Center for Infectious Disease"/>
            <person name="Wu L."/>
            <person name="Ma J."/>
        </authorList>
    </citation>
    <scope>NUCLEOTIDE SEQUENCE [LARGE SCALE GENOMIC DNA]</scope>
    <source>
        <strain evidence="3">CGMCC 4.7645</strain>
    </source>
</reference>
<dbReference type="SUPFAM" id="SSF53474">
    <property type="entry name" value="alpha/beta-Hydrolases"/>
    <property type="match status" value="1"/>
</dbReference>